<gene>
    <name evidence="1" type="ORF">CSKR_101346</name>
</gene>
<comment type="caution">
    <text evidence="1">The sequence shown here is derived from an EMBL/GenBank/DDBJ whole genome shotgun (WGS) entry which is preliminary data.</text>
</comment>
<accession>A0A3R7CPT7</accession>
<reference evidence="1 2" key="2">
    <citation type="journal article" date="2021" name="Genomics">
        <title>High-quality reference genome for Clonorchis sinensis.</title>
        <authorList>
            <person name="Young N.D."/>
            <person name="Stroehlein A.J."/>
            <person name="Kinkar L."/>
            <person name="Wang T."/>
            <person name="Sohn W.M."/>
            <person name="Chang B.C.H."/>
            <person name="Kaur P."/>
            <person name="Weisz D."/>
            <person name="Dudchenko O."/>
            <person name="Aiden E.L."/>
            <person name="Korhonen P.K."/>
            <person name="Gasser R.B."/>
        </authorList>
    </citation>
    <scope>NUCLEOTIDE SEQUENCE [LARGE SCALE GENOMIC DNA]</scope>
    <source>
        <strain evidence="1">Cs-k2</strain>
    </source>
</reference>
<dbReference type="OrthoDB" id="10051416at2759"/>
<sequence length="70" mass="7569">MSVQVGISKARLVNWLEREFTDRKVRCSNPTSASQLLLSRLGQPGSVAALVLPPSGWFEISACSVSMCVC</sequence>
<proteinExistence type="predicted"/>
<keyword evidence="2" id="KW-1185">Reference proteome</keyword>
<evidence type="ECO:0000313" key="1">
    <source>
        <dbReference type="EMBL" id="KAG5447579.1"/>
    </source>
</evidence>
<reference evidence="1 2" key="1">
    <citation type="journal article" date="2018" name="Biotechnol. Adv.">
        <title>Improved genomic resources and new bioinformatic workflow for the carcinogenic parasite Clonorchis sinensis: Biotechnological implications.</title>
        <authorList>
            <person name="Wang D."/>
            <person name="Korhonen P.K."/>
            <person name="Gasser R.B."/>
            <person name="Young N.D."/>
        </authorList>
    </citation>
    <scope>NUCLEOTIDE SEQUENCE [LARGE SCALE GENOMIC DNA]</scope>
    <source>
        <strain evidence="1">Cs-k2</strain>
    </source>
</reference>
<organism evidence="1 2">
    <name type="scientific">Clonorchis sinensis</name>
    <name type="common">Chinese liver fluke</name>
    <dbReference type="NCBI Taxonomy" id="79923"/>
    <lineage>
        <taxon>Eukaryota</taxon>
        <taxon>Metazoa</taxon>
        <taxon>Spiralia</taxon>
        <taxon>Lophotrochozoa</taxon>
        <taxon>Platyhelminthes</taxon>
        <taxon>Trematoda</taxon>
        <taxon>Digenea</taxon>
        <taxon>Opisthorchiida</taxon>
        <taxon>Opisthorchiata</taxon>
        <taxon>Opisthorchiidae</taxon>
        <taxon>Clonorchis</taxon>
    </lineage>
</organism>
<dbReference type="Proteomes" id="UP000286415">
    <property type="component" value="Unassembled WGS sequence"/>
</dbReference>
<dbReference type="EMBL" id="NIRI02000042">
    <property type="protein sequence ID" value="KAG5447579.1"/>
    <property type="molecule type" value="Genomic_DNA"/>
</dbReference>
<dbReference type="InParanoid" id="A0A3R7CPT7"/>
<evidence type="ECO:0000313" key="2">
    <source>
        <dbReference type="Proteomes" id="UP000286415"/>
    </source>
</evidence>
<name>A0A3R7CPT7_CLOSI</name>
<protein>
    <submittedName>
        <fullName evidence="1">Uncharacterized protein</fullName>
    </submittedName>
</protein>
<dbReference type="AlphaFoldDB" id="A0A3R7CPT7"/>